<comment type="subcellular location">
    <subcellularLocation>
        <location evidence="1">Cell membrane</location>
        <topology evidence="1">Multi-pass membrane protein</topology>
    </subcellularLocation>
</comment>
<keyword evidence="7 14" id="KW-0812">Transmembrane</keyword>
<feature type="transmembrane region" description="Helical" evidence="14">
    <location>
        <begin position="438"/>
        <end position="457"/>
    </location>
</feature>
<feature type="transmembrane region" description="Helical" evidence="14">
    <location>
        <begin position="31"/>
        <end position="58"/>
    </location>
</feature>
<dbReference type="InterPro" id="IPR004299">
    <property type="entry name" value="MBOAT_fam"/>
</dbReference>
<evidence type="ECO:0000256" key="6">
    <source>
        <dbReference type="ARBA" id="ARBA00022679"/>
    </source>
</evidence>
<evidence type="ECO:0000256" key="12">
    <source>
        <dbReference type="ARBA" id="ARBA00031030"/>
    </source>
</evidence>
<comment type="caution">
    <text evidence="15">The sequence shown here is derived from an EMBL/GenBank/DDBJ whole genome shotgun (WGS) entry which is preliminary data.</text>
</comment>
<feature type="transmembrane region" description="Helical" evidence="14">
    <location>
        <begin position="364"/>
        <end position="382"/>
    </location>
</feature>
<evidence type="ECO:0000256" key="9">
    <source>
        <dbReference type="ARBA" id="ARBA00022989"/>
    </source>
</evidence>
<feature type="transmembrane region" description="Helical" evidence="14">
    <location>
        <begin position="153"/>
        <end position="174"/>
    </location>
</feature>
<reference evidence="15" key="1">
    <citation type="submission" date="2023-07" db="EMBL/GenBank/DDBJ databases">
        <authorList>
            <person name="Kim M."/>
        </authorList>
    </citation>
    <scope>NUCLEOTIDE SEQUENCE</scope>
    <source>
        <strain evidence="15">BIUV-7</strain>
    </source>
</reference>
<evidence type="ECO:0000256" key="2">
    <source>
        <dbReference type="ARBA" id="ARBA00005182"/>
    </source>
</evidence>
<feature type="transmembrane region" description="Helical" evidence="14">
    <location>
        <begin position="79"/>
        <end position="98"/>
    </location>
</feature>
<feature type="transmembrane region" description="Helical" evidence="14">
    <location>
        <begin position="402"/>
        <end position="426"/>
    </location>
</feature>
<feature type="transmembrane region" description="Helical" evidence="14">
    <location>
        <begin position="118"/>
        <end position="141"/>
    </location>
</feature>
<keyword evidence="5 13" id="KW-1003">Cell membrane</keyword>
<keyword evidence="8" id="KW-0016">Alginate biosynthesis</keyword>
<evidence type="ECO:0000256" key="11">
    <source>
        <dbReference type="ARBA" id="ARBA00023315"/>
    </source>
</evidence>
<accession>A0ABT8Y936</accession>
<keyword evidence="10 13" id="KW-0472">Membrane</keyword>
<dbReference type="PANTHER" id="PTHR13285:SF23">
    <property type="entry name" value="TEICHOIC ACID D-ALANYLTRANSFERASE"/>
    <property type="match status" value="1"/>
</dbReference>
<evidence type="ECO:0000256" key="1">
    <source>
        <dbReference type="ARBA" id="ARBA00004651"/>
    </source>
</evidence>
<feature type="transmembrane region" description="Helical" evidence="14">
    <location>
        <begin position="186"/>
        <end position="204"/>
    </location>
</feature>
<dbReference type="RefSeq" id="WP_303542364.1">
    <property type="nucleotide sequence ID" value="NZ_JAUOTP010000004.1"/>
</dbReference>
<evidence type="ECO:0000256" key="8">
    <source>
        <dbReference type="ARBA" id="ARBA00022841"/>
    </source>
</evidence>
<dbReference type="InterPro" id="IPR028362">
    <property type="entry name" value="AlgI"/>
</dbReference>
<proteinExistence type="inferred from homology"/>
<keyword evidence="11 13" id="KW-0012">Acyltransferase</keyword>
<evidence type="ECO:0000256" key="4">
    <source>
        <dbReference type="ARBA" id="ARBA00016084"/>
    </source>
</evidence>
<keyword evidence="16" id="KW-1185">Reference proteome</keyword>
<dbReference type="Pfam" id="PF03062">
    <property type="entry name" value="MBOAT"/>
    <property type="match status" value="1"/>
</dbReference>
<dbReference type="EMBL" id="JAUOTP010000004">
    <property type="protein sequence ID" value="MDO6414834.1"/>
    <property type="molecule type" value="Genomic_DNA"/>
</dbReference>
<protein>
    <recommendedName>
        <fullName evidence="4">Probable alginate O-acetylase AlgI</fullName>
    </recommendedName>
    <alternativeName>
        <fullName evidence="12">Alginate biosynthesis protein AlgI</fullName>
    </alternativeName>
</protein>
<dbReference type="InterPro" id="IPR024194">
    <property type="entry name" value="Ac/AlaTfrase_AlgI/DltB"/>
</dbReference>
<dbReference type="PIRSF" id="PIRSF016636">
    <property type="entry name" value="AlgI_DltB"/>
    <property type="match status" value="1"/>
</dbReference>
<name>A0ABT8Y936_9SPHN</name>
<organism evidence="15 16">
    <name type="scientific">Sphingomonas natans</name>
    <dbReference type="NCBI Taxonomy" id="3063330"/>
    <lineage>
        <taxon>Bacteria</taxon>
        <taxon>Pseudomonadati</taxon>
        <taxon>Pseudomonadota</taxon>
        <taxon>Alphaproteobacteria</taxon>
        <taxon>Sphingomonadales</taxon>
        <taxon>Sphingomonadaceae</taxon>
        <taxon>Sphingomonas</taxon>
    </lineage>
</organism>
<evidence type="ECO:0000256" key="7">
    <source>
        <dbReference type="ARBA" id="ARBA00022692"/>
    </source>
</evidence>
<evidence type="ECO:0000313" key="15">
    <source>
        <dbReference type="EMBL" id="MDO6414834.1"/>
    </source>
</evidence>
<dbReference type="PANTHER" id="PTHR13285">
    <property type="entry name" value="ACYLTRANSFERASE"/>
    <property type="match status" value="1"/>
</dbReference>
<evidence type="ECO:0000256" key="5">
    <source>
        <dbReference type="ARBA" id="ARBA00022475"/>
    </source>
</evidence>
<evidence type="ECO:0000256" key="10">
    <source>
        <dbReference type="ARBA" id="ARBA00023136"/>
    </source>
</evidence>
<comment type="pathway">
    <text evidence="2">Glycan biosynthesis; alginate biosynthesis.</text>
</comment>
<dbReference type="PIRSF" id="PIRSF500217">
    <property type="entry name" value="AlgI"/>
    <property type="match status" value="1"/>
</dbReference>
<dbReference type="Proteomes" id="UP001169764">
    <property type="component" value="Unassembled WGS sequence"/>
</dbReference>
<evidence type="ECO:0000256" key="13">
    <source>
        <dbReference type="PIRNR" id="PIRNR016636"/>
    </source>
</evidence>
<evidence type="ECO:0000313" key="16">
    <source>
        <dbReference type="Proteomes" id="UP001169764"/>
    </source>
</evidence>
<evidence type="ECO:0000256" key="14">
    <source>
        <dbReference type="SAM" id="Phobius"/>
    </source>
</evidence>
<gene>
    <name evidence="15" type="ORF">Q4F19_10625</name>
</gene>
<evidence type="ECO:0000256" key="3">
    <source>
        <dbReference type="ARBA" id="ARBA00010323"/>
    </source>
</evidence>
<keyword evidence="6 13" id="KW-0808">Transferase</keyword>
<sequence length="473" mass="52655">MLFPTLTFGLFYLLVFSVTWAARGSNEWRKILLLLASWVFYGAWDWRFVALLIVSAFLNWGAARLIERTGEEEEGTRKAIMLVGVAANLCILGVFKYYDFFLEQLGAILAGLGFARDMPLMQIVLPVGVSFFTFQGMSYLIDVYKRRIAAERLLDITLLMSFFPHLVAGPIVRGSDLLPQFKRTPVLTRDMATMGLVLIVWGLFKKAVVASEISTSLVDPVFFDPASHSAIDLIAAAYGYAVQIYCDFSAYSDMAIGIAALLGYRFPLNFDQPYRAASLQEFWRRWHISLSSWLRDYLYIDALGGNRRGFARQCVNLLATMLLGGLWHGAKWTFVIWGGLHGGVLALERVWARFRPEGAPRMPRVLGILITFHIVVLGWIFFRAESFGQATAYLGGLLGGGMAGAELVVTPLAVALIVLGMSFHFAPGDLGQKLALRLRWLPVPALGALVAVAIVIVDAMRFEGVAPFIYYQF</sequence>
<comment type="similarity">
    <text evidence="3 13">Belongs to the membrane-bound acyltransferase family.</text>
</comment>
<dbReference type="InterPro" id="IPR051085">
    <property type="entry name" value="MB_O-acyltransferase"/>
</dbReference>
<keyword evidence="9 14" id="KW-1133">Transmembrane helix</keyword>